<evidence type="ECO:0000256" key="1">
    <source>
        <dbReference type="HAMAP-Rule" id="MF_00122"/>
    </source>
</evidence>
<dbReference type="InterPro" id="IPR003837">
    <property type="entry name" value="GatC"/>
</dbReference>
<dbReference type="GO" id="GO:0050567">
    <property type="term" value="F:glutaminyl-tRNA synthase (glutamine-hydrolyzing) activity"/>
    <property type="evidence" value="ECO:0007669"/>
    <property type="project" value="UniProtKB-UniRule"/>
</dbReference>
<reference evidence="2 3" key="1">
    <citation type="journal article" date="2016" name="Nat. Commun.">
        <title>Thousands of microbial genomes shed light on interconnected biogeochemical processes in an aquifer system.</title>
        <authorList>
            <person name="Anantharaman K."/>
            <person name="Brown C.T."/>
            <person name="Hug L.A."/>
            <person name="Sharon I."/>
            <person name="Castelle C.J."/>
            <person name="Probst A.J."/>
            <person name="Thomas B.C."/>
            <person name="Singh A."/>
            <person name="Wilkins M.J."/>
            <person name="Karaoz U."/>
            <person name="Brodie E.L."/>
            <person name="Williams K.H."/>
            <person name="Hubbard S.S."/>
            <person name="Banfield J.F."/>
        </authorList>
    </citation>
    <scope>NUCLEOTIDE SEQUENCE [LARGE SCALE GENOMIC DNA]</scope>
</reference>
<protein>
    <recommendedName>
        <fullName evidence="1">Aspartyl/glutamyl-tRNA(Asn/Gln) amidotransferase subunit C</fullName>
        <shortName evidence="1">Asp/Glu-ADT subunit C</shortName>
        <ecNumber evidence="1">6.3.5.-</ecNumber>
    </recommendedName>
</protein>
<dbReference type="GO" id="GO:0070681">
    <property type="term" value="P:glutaminyl-tRNAGln biosynthesis via transamidation"/>
    <property type="evidence" value="ECO:0007669"/>
    <property type="project" value="TreeGrafter"/>
</dbReference>
<comment type="function">
    <text evidence="1">Allows the formation of correctly charged Asn-tRNA(Asn) or Gln-tRNA(Gln) through the transamidation of misacylated Asp-tRNA(Asn) or Glu-tRNA(Gln) in organisms which lack either or both of asparaginyl-tRNA or glutaminyl-tRNA synthetases. The reaction takes place in the presence of glutamine and ATP through an activated phospho-Asp-tRNA(Asn) or phospho-Glu-tRNA(Gln).</text>
</comment>
<organism evidence="2 3">
    <name type="scientific">Candidatus Yanofskybacteria bacterium RIFCSPLOWO2_01_FULL_49_17</name>
    <dbReference type="NCBI Taxonomy" id="1802700"/>
    <lineage>
        <taxon>Bacteria</taxon>
        <taxon>Candidatus Yanofskyibacteriota</taxon>
    </lineage>
</organism>
<keyword evidence="1" id="KW-0648">Protein biosynthesis</keyword>
<gene>
    <name evidence="1" type="primary">gatC</name>
    <name evidence="2" type="ORF">A2941_00870</name>
</gene>
<dbReference type="EC" id="6.3.5.-" evidence="1"/>
<dbReference type="AlphaFoldDB" id="A0A1F8GPQ9"/>
<dbReference type="GO" id="GO:0050566">
    <property type="term" value="F:asparaginyl-tRNA synthase (glutamine-hydrolyzing) activity"/>
    <property type="evidence" value="ECO:0007669"/>
    <property type="project" value="RHEA"/>
</dbReference>
<evidence type="ECO:0000313" key="3">
    <source>
        <dbReference type="Proteomes" id="UP000178444"/>
    </source>
</evidence>
<dbReference type="Gene3D" id="1.10.20.60">
    <property type="entry name" value="Glu-tRNAGln amidotransferase C subunit, N-terminal domain"/>
    <property type="match status" value="1"/>
</dbReference>
<comment type="caution">
    <text evidence="2">The sequence shown here is derived from an EMBL/GenBank/DDBJ whole genome shotgun (WGS) entry which is preliminary data.</text>
</comment>
<comment type="subunit">
    <text evidence="1">Heterotrimer of A, B and C subunits.</text>
</comment>
<dbReference type="GO" id="GO:0006450">
    <property type="term" value="P:regulation of translational fidelity"/>
    <property type="evidence" value="ECO:0007669"/>
    <property type="project" value="InterPro"/>
</dbReference>
<proteinExistence type="inferred from homology"/>
<dbReference type="GO" id="GO:0005524">
    <property type="term" value="F:ATP binding"/>
    <property type="evidence" value="ECO:0007669"/>
    <property type="project" value="UniProtKB-KW"/>
</dbReference>
<dbReference type="PANTHER" id="PTHR15004:SF0">
    <property type="entry name" value="GLUTAMYL-TRNA(GLN) AMIDOTRANSFERASE SUBUNIT C, MITOCHONDRIAL"/>
    <property type="match status" value="1"/>
</dbReference>
<keyword evidence="1" id="KW-0436">Ligase</keyword>
<dbReference type="Proteomes" id="UP000178444">
    <property type="component" value="Unassembled WGS sequence"/>
</dbReference>
<evidence type="ECO:0000313" key="2">
    <source>
        <dbReference type="EMBL" id="OGN27384.1"/>
    </source>
</evidence>
<keyword evidence="1" id="KW-0547">Nucleotide-binding</keyword>
<dbReference type="NCBIfam" id="TIGR00135">
    <property type="entry name" value="gatC"/>
    <property type="match status" value="1"/>
</dbReference>
<dbReference type="EMBL" id="MGKO01000011">
    <property type="protein sequence ID" value="OGN27384.1"/>
    <property type="molecule type" value="Genomic_DNA"/>
</dbReference>
<keyword evidence="1" id="KW-0067">ATP-binding</keyword>
<dbReference type="InterPro" id="IPR036113">
    <property type="entry name" value="Asp/Glu-ADT_sf_sub_c"/>
</dbReference>
<dbReference type="GO" id="GO:0006412">
    <property type="term" value="P:translation"/>
    <property type="evidence" value="ECO:0007669"/>
    <property type="project" value="UniProtKB-UniRule"/>
</dbReference>
<comment type="catalytic activity">
    <reaction evidence="1">
        <text>L-glutamyl-tRNA(Gln) + L-glutamine + ATP + H2O = L-glutaminyl-tRNA(Gln) + L-glutamate + ADP + phosphate + H(+)</text>
        <dbReference type="Rhea" id="RHEA:17521"/>
        <dbReference type="Rhea" id="RHEA-COMP:9681"/>
        <dbReference type="Rhea" id="RHEA-COMP:9684"/>
        <dbReference type="ChEBI" id="CHEBI:15377"/>
        <dbReference type="ChEBI" id="CHEBI:15378"/>
        <dbReference type="ChEBI" id="CHEBI:29985"/>
        <dbReference type="ChEBI" id="CHEBI:30616"/>
        <dbReference type="ChEBI" id="CHEBI:43474"/>
        <dbReference type="ChEBI" id="CHEBI:58359"/>
        <dbReference type="ChEBI" id="CHEBI:78520"/>
        <dbReference type="ChEBI" id="CHEBI:78521"/>
        <dbReference type="ChEBI" id="CHEBI:456216"/>
    </reaction>
</comment>
<comment type="similarity">
    <text evidence="1">Belongs to the GatC family.</text>
</comment>
<dbReference type="SUPFAM" id="SSF141000">
    <property type="entry name" value="Glu-tRNAGln amidotransferase C subunit"/>
    <property type="match status" value="1"/>
</dbReference>
<dbReference type="Pfam" id="PF02686">
    <property type="entry name" value="GatC"/>
    <property type="match status" value="1"/>
</dbReference>
<name>A0A1F8GPQ9_9BACT</name>
<sequence>MLTDKELGHIAELARIKIEDSERERLKKDLSSILDYVEKLNSADTTGVDPLYQTTGLVNSVREDEPRDEFPMNEALLERLVGQAPHRKERLVKVPSVLNKK</sequence>
<comment type="catalytic activity">
    <reaction evidence="1">
        <text>L-aspartyl-tRNA(Asn) + L-glutamine + ATP + H2O = L-asparaginyl-tRNA(Asn) + L-glutamate + ADP + phosphate + 2 H(+)</text>
        <dbReference type="Rhea" id="RHEA:14513"/>
        <dbReference type="Rhea" id="RHEA-COMP:9674"/>
        <dbReference type="Rhea" id="RHEA-COMP:9677"/>
        <dbReference type="ChEBI" id="CHEBI:15377"/>
        <dbReference type="ChEBI" id="CHEBI:15378"/>
        <dbReference type="ChEBI" id="CHEBI:29985"/>
        <dbReference type="ChEBI" id="CHEBI:30616"/>
        <dbReference type="ChEBI" id="CHEBI:43474"/>
        <dbReference type="ChEBI" id="CHEBI:58359"/>
        <dbReference type="ChEBI" id="CHEBI:78515"/>
        <dbReference type="ChEBI" id="CHEBI:78516"/>
        <dbReference type="ChEBI" id="CHEBI:456216"/>
    </reaction>
</comment>
<dbReference type="PANTHER" id="PTHR15004">
    <property type="entry name" value="GLUTAMYL-TRNA(GLN) AMIDOTRANSFERASE SUBUNIT C, MITOCHONDRIAL"/>
    <property type="match status" value="1"/>
</dbReference>
<dbReference type="HAMAP" id="MF_00122">
    <property type="entry name" value="GatC"/>
    <property type="match status" value="1"/>
</dbReference>
<accession>A0A1F8GPQ9</accession>